<organism evidence="1 2">
    <name type="scientific">Vibrio diazotrophicus</name>
    <dbReference type="NCBI Taxonomy" id="685"/>
    <lineage>
        <taxon>Bacteria</taxon>
        <taxon>Pseudomonadati</taxon>
        <taxon>Pseudomonadota</taxon>
        <taxon>Gammaproteobacteria</taxon>
        <taxon>Vibrionales</taxon>
        <taxon>Vibrionaceae</taxon>
        <taxon>Vibrio</taxon>
    </lineage>
</organism>
<dbReference type="EMBL" id="POSM01000034">
    <property type="protein sequence ID" value="PNH98452.1"/>
    <property type="molecule type" value="Genomic_DNA"/>
</dbReference>
<comment type="caution">
    <text evidence="1">The sequence shown here is derived from an EMBL/GenBank/DDBJ whole genome shotgun (WGS) entry which is preliminary data.</text>
</comment>
<evidence type="ECO:0000313" key="1">
    <source>
        <dbReference type="EMBL" id="PNH98452.1"/>
    </source>
</evidence>
<sequence>MNISIQINSLDEALNLQNVAALNIEKYKTNKVEGNQQAVLIFMWRNLYEQAIQAVNQFCHVEEKA</sequence>
<name>A0ABX4W5T3_VIBDI</name>
<keyword evidence="2" id="KW-1185">Reference proteome</keyword>
<accession>A0ABX4W5T3</accession>
<gene>
    <name evidence="1" type="ORF">C1O25_18615</name>
</gene>
<proteinExistence type="predicted"/>
<dbReference type="RefSeq" id="WP_102969439.1">
    <property type="nucleotide sequence ID" value="NZ_POSM01000034.1"/>
</dbReference>
<reference evidence="1 2" key="1">
    <citation type="submission" date="2018-01" db="EMBL/GenBank/DDBJ databases">
        <title>Draft genome sequences of six Vibrio diazotrophicus strains isolated from deep-sea sediments of the Baltic Sea.</title>
        <authorList>
            <person name="Castillo D."/>
            <person name="Vandieken V."/>
            <person name="Chiang O."/>
            <person name="Middelboe M."/>
        </authorList>
    </citation>
    <scope>NUCLEOTIDE SEQUENCE [LARGE SCALE GENOMIC DNA]</scope>
    <source>
        <strain evidence="1 2">65.10M</strain>
    </source>
</reference>
<evidence type="ECO:0000313" key="2">
    <source>
        <dbReference type="Proteomes" id="UP000236547"/>
    </source>
</evidence>
<protein>
    <submittedName>
        <fullName evidence="1">Uncharacterized protein</fullName>
    </submittedName>
</protein>
<dbReference type="Proteomes" id="UP000236547">
    <property type="component" value="Unassembled WGS sequence"/>
</dbReference>